<dbReference type="RefSeq" id="WP_431767981.1">
    <property type="nucleotide sequence ID" value="NZ_FOKQ01000001.1"/>
</dbReference>
<feature type="domain" description="MobA/VirD2-like nuclease" evidence="2">
    <location>
        <begin position="2"/>
        <end position="139"/>
    </location>
</feature>
<keyword evidence="1" id="KW-0175">Coiled coil</keyword>
<evidence type="ECO:0000313" key="4">
    <source>
        <dbReference type="Proteomes" id="UP000182192"/>
    </source>
</evidence>
<evidence type="ECO:0000313" key="3">
    <source>
        <dbReference type="EMBL" id="SFB66406.1"/>
    </source>
</evidence>
<accession>A0A1I1CWH4</accession>
<dbReference type="AlphaFoldDB" id="A0A1I1CWH4"/>
<dbReference type="Proteomes" id="UP000182192">
    <property type="component" value="Unassembled WGS sequence"/>
</dbReference>
<dbReference type="InterPro" id="IPR005094">
    <property type="entry name" value="Endonuclease_MobA/VirD2"/>
</dbReference>
<dbReference type="EMBL" id="FOKQ01000001">
    <property type="protein sequence ID" value="SFB66406.1"/>
    <property type="molecule type" value="Genomic_DNA"/>
</dbReference>
<organism evidence="3 4">
    <name type="scientific">Ruminococcus albus</name>
    <dbReference type="NCBI Taxonomy" id="1264"/>
    <lineage>
        <taxon>Bacteria</taxon>
        <taxon>Bacillati</taxon>
        <taxon>Bacillota</taxon>
        <taxon>Clostridia</taxon>
        <taxon>Eubacteriales</taxon>
        <taxon>Oscillospiraceae</taxon>
        <taxon>Ruminococcus</taxon>
    </lineage>
</organism>
<protein>
    <submittedName>
        <fullName evidence="3">Relaxase/Mobilisation nuclease domain-containing protein</fullName>
    </submittedName>
</protein>
<reference evidence="3 4" key="1">
    <citation type="submission" date="2016-10" db="EMBL/GenBank/DDBJ databases">
        <authorList>
            <person name="de Groot N.N."/>
        </authorList>
    </citation>
    <scope>NUCLEOTIDE SEQUENCE [LARGE SCALE GENOMIC DNA]</scope>
    <source>
        <strain evidence="3 4">AR67</strain>
    </source>
</reference>
<name>A0A1I1CWH4_RUMAL</name>
<proteinExistence type="predicted"/>
<dbReference type="Pfam" id="PF03432">
    <property type="entry name" value="Relaxase"/>
    <property type="match status" value="1"/>
</dbReference>
<sequence length="455" mass="52386">MNPDKTENMLYTTSINCTTDAKQAYMQMRMVYEQFAKDKFSSPKPLEGKGLVKAIHYIMSFADSENVTPELAHKIAKAFVRKNFGEDAQAVIATHVDRSHVHCHVILNSYSLSGQKYYACRNSLRQARENVNGVCRAFGVTPALNFENKGRSVSYYEWEQRKYGKSWKEQIRQAIDGLINSVNSLDDLMQALEERGYEIKRGKYISIRAPGQERFVRTKTLGEEYTEESLKIRILYREVGAGTTPTMDSKSQLRVAYVAVIGDVRILAEQRKKVPRKRIITAEYSVDNDLDVYRLSAQLSVINRDGIGSIGELEGRITKLRAEYEKQRQEINAYIEEHNRMVSLLEQAQEYFALSKKNELSSAEQVKLNICRQAVNDSGIMTAADADRLREKTSQLDKKIAKIKESLDSCRQRYDVYKDIRDTYAEISQGDYIGKLVEEERQRKEQEAKKRKRKL</sequence>
<evidence type="ECO:0000256" key="1">
    <source>
        <dbReference type="SAM" id="Coils"/>
    </source>
</evidence>
<evidence type="ECO:0000259" key="2">
    <source>
        <dbReference type="Pfam" id="PF03432"/>
    </source>
</evidence>
<feature type="coiled-coil region" evidence="1">
    <location>
        <begin position="310"/>
        <end position="341"/>
    </location>
</feature>
<gene>
    <name evidence="3" type="ORF">SAMN02910406_00064</name>
</gene>